<proteinExistence type="predicted"/>
<dbReference type="RefSeq" id="WP_025075409.1">
    <property type="nucleotide sequence ID" value="NZ_FQVD01000017.1"/>
</dbReference>
<dbReference type="AlphaFoldDB" id="A0A1M5B2S5"/>
<accession>A0A1M5B2S5</accession>
<organism evidence="1 2">
    <name type="scientific">Bacteroides faecichinchillae</name>
    <dbReference type="NCBI Taxonomy" id="871325"/>
    <lineage>
        <taxon>Bacteria</taxon>
        <taxon>Pseudomonadati</taxon>
        <taxon>Bacteroidota</taxon>
        <taxon>Bacteroidia</taxon>
        <taxon>Bacteroidales</taxon>
        <taxon>Bacteroidaceae</taxon>
        <taxon>Bacteroides</taxon>
    </lineage>
</organism>
<dbReference type="Proteomes" id="UP000184436">
    <property type="component" value="Unassembled WGS sequence"/>
</dbReference>
<evidence type="ECO:0000313" key="1">
    <source>
        <dbReference type="EMBL" id="SHF36716.1"/>
    </source>
</evidence>
<dbReference type="EMBL" id="FQVD01000017">
    <property type="protein sequence ID" value="SHF36716.1"/>
    <property type="molecule type" value="Genomic_DNA"/>
</dbReference>
<keyword evidence="2" id="KW-1185">Reference proteome</keyword>
<dbReference type="OrthoDB" id="9974921at2"/>
<gene>
    <name evidence="1" type="ORF">SAMN05444349_11741</name>
</gene>
<dbReference type="STRING" id="871325.SAMN05444349_11741"/>
<sequence>MKQKELEQKLLNRLNGNQEKYSKYTNLLSTCTKPYDVALKVVKPMFIEGLVSKDDISKKDYYGTLAKLVELLNKHRIAPTSLYYHIITNISKWKEEKNEAQNNEPFRQETRIKHNQDGSMEIFNYLYLKEVPDNVAELLKPYIELGYAEVKKKLQRNFNARGESEVMEIGCSAWLMPDVILTLKETSGDMTVNFKSHYIRQEQITLDEALGIVDSEDEEQEDL</sequence>
<reference evidence="1 2" key="1">
    <citation type="submission" date="2016-11" db="EMBL/GenBank/DDBJ databases">
        <authorList>
            <person name="Jaros S."/>
            <person name="Januszkiewicz K."/>
            <person name="Wedrychowicz H."/>
        </authorList>
    </citation>
    <scope>NUCLEOTIDE SEQUENCE [LARGE SCALE GENOMIC DNA]</scope>
    <source>
        <strain evidence="1 2">DSM 26883</strain>
    </source>
</reference>
<name>A0A1M5B2S5_9BACE</name>
<evidence type="ECO:0000313" key="2">
    <source>
        <dbReference type="Proteomes" id="UP000184436"/>
    </source>
</evidence>
<protein>
    <submittedName>
        <fullName evidence="1">Uncharacterized protein</fullName>
    </submittedName>
</protein>